<protein>
    <submittedName>
        <fullName evidence="2">Uncharacterized protein</fullName>
    </submittedName>
</protein>
<dbReference type="Proteomes" id="UP000692954">
    <property type="component" value="Unassembled WGS sequence"/>
</dbReference>
<accession>A0A8S1K0N0</accession>
<keyword evidence="1" id="KW-0812">Transmembrane</keyword>
<keyword evidence="3" id="KW-1185">Reference proteome</keyword>
<evidence type="ECO:0000313" key="3">
    <source>
        <dbReference type="Proteomes" id="UP000692954"/>
    </source>
</evidence>
<comment type="caution">
    <text evidence="2">The sequence shown here is derived from an EMBL/GenBank/DDBJ whole genome shotgun (WGS) entry which is preliminary data.</text>
</comment>
<organism evidence="2 3">
    <name type="scientific">Paramecium sonneborni</name>
    <dbReference type="NCBI Taxonomy" id="65129"/>
    <lineage>
        <taxon>Eukaryota</taxon>
        <taxon>Sar</taxon>
        <taxon>Alveolata</taxon>
        <taxon>Ciliophora</taxon>
        <taxon>Intramacronucleata</taxon>
        <taxon>Oligohymenophorea</taxon>
        <taxon>Peniculida</taxon>
        <taxon>Parameciidae</taxon>
        <taxon>Paramecium</taxon>
    </lineage>
</organism>
<evidence type="ECO:0000313" key="2">
    <source>
        <dbReference type="EMBL" id="CAD8045746.1"/>
    </source>
</evidence>
<keyword evidence="1" id="KW-1133">Transmembrane helix</keyword>
<feature type="transmembrane region" description="Helical" evidence="1">
    <location>
        <begin position="7"/>
        <end position="28"/>
    </location>
</feature>
<feature type="transmembrane region" description="Helical" evidence="1">
    <location>
        <begin position="64"/>
        <end position="82"/>
    </location>
</feature>
<feature type="transmembrane region" description="Helical" evidence="1">
    <location>
        <begin position="34"/>
        <end position="52"/>
    </location>
</feature>
<dbReference type="AlphaFoldDB" id="A0A8S1K0N0"/>
<evidence type="ECO:0000256" key="1">
    <source>
        <dbReference type="SAM" id="Phobius"/>
    </source>
</evidence>
<proteinExistence type="predicted"/>
<dbReference type="EMBL" id="CAJJDN010000001">
    <property type="protein sequence ID" value="CAD8045746.1"/>
    <property type="molecule type" value="Genomic_DNA"/>
</dbReference>
<feature type="transmembrane region" description="Helical" evidence="1">
    <location>
        <begin position="117"/>
        <end position="134"/>
    </location>
</feature>
<dbReference type="OrthoDB" id="306219at2759"/>
<reference evidence="2" key="1">
    <citation type="submission" date="2021-01" db="EMBL/GenBank/DDBJ databases">
        <authorList>
            <consortium name="Genoscope - CEA"/>
            <person name="William W."/>
        </authorList>
    </citation>
    <scope>NUCLEOTIDE SEQUENCE</scope>
</reference>
<gene>
    <name evidence="2" type="ORF">PSON_ATCC_30995.1.T0010264</name>
</gene>
<keyword evidence="1" id="KW-0472">Membrane</keyword>
<feature type="transmembrane region" description="Helical" evidence="1">
    <location>
        <begin position="140"/>
        <end position="160"/>
    </location>
</feature>
<name>A0A8S1K0N0_9CILI</name>
<sequence>MENKAMRYFGMSLNVLISVFLALLEIYVNQVSDSIIIDVVLILCGTFFSWIFISQKLGWKMADISPFFFWALAIKRIILVGIQRNEFVFFLFGFLNGIYASKLEIKDKKRYYLKAKTAFEVLLIMVLTIFNFLTNTINNHIILIIFYIILFVLIGIFENVNTEIYPIALKQENCITDQRNTQAELKKCQTIIQQYQSTKSIWEQFNNLTDDWICQIDITKSTFNNDWEIQSQSFVLKKFLKENKTNLRQFFNHLQIVNQSQSISQSSLDENNTFLNWLEKNYLQKKWQNRLNFQKQKQFQNGQDSNQQFQEDQQSMISPQNDGRFMDQKDQILDCPAQSAALINMDTKESVHKTQIQCQLSLNSIKLNLNLIIYLVEDDRCNDHKQYSIIIHMKNIPKNEILDSQRLIFYRYAGRIADKSSQMLQQVTLMKKSLQLQLTQFDKIKQSNFGSLSYYDDNAFNKSIQIRDFKQAYLNIQKQSPRQNTNQKVTSTLSHNHDSLDENIQKLSISYFQQLQEIFKQIDKLNFDLIIMEQNNFNFFELFSNPQLDIEQFNILTSINIVKEFFQQNPFLNQHNIIITQELNNETQVIIQSDKRKIKQILINIINNSIEKFELNQKELQLSKNENSQIQQRQTIQKQDLKYQNTIVIKTQCDIDKIIIEISDQFGGIDQEQLNNRLNDCKFGLSASQKILRYLAYDPQKPLEIINYEKCSTGVKGTVVRFVLPKTRDNFQLLEESNHMESLTVKIIRDKS</sequence>